<accession>A0ABV7JFA9</accession>
<name>A0ABV7JFA9_9SPHI</name>
<dbReference type="PANTHER" id="PTHR33321:SF12">
    <property type="entry name" value="PLANT BASIC SECRETORY PROTEIN (BSP) FAMILY PROTEIN"/>
    <property type="match status" value="1"/>
</dbReference>
<feature type="chain" id="PRO_5046516305" evidence="1">
    <location>
        <begin position="22"/>
        <end position="227"/>
    </location>
</feature>
<evidence type="ECO:0000313" key="3">
    <source>
        <dbReference type="Proteomes" id="UP001595526"/>
    </source>
</evidence>
<evidence type="ECO:0000313" key="2">
    <source>
        <dbReference type="EMBL" id="MFC3196744.1"/>
    </source>
</evidence>
<proteinExistence type="predicted"/>
<organism evidence="2 3">
    <name type="scientific">Parapedobacter deserti</name>
    <dbReference type="NCBI Taxonomy" id="1912957"/>
    <lineage>
        <taxon>Bacteria</taxon>
        <taxon>Pseudomonadati</taxon>
        <taxon>Bacteroidota</taxon>
        <taxon>Sphingobacteriia</taxon>
        <taxon>Sphingobacteriales</taxon>
        <taxon>Sphingobacteriaceae</taxon>
        <taxon>Parapedobacter</taxon>
    </lineage>
</organism>
<evidence type="ECO:0000256" key="1">
    <source>
        <dbReference type="SAM" id="SignalP"/>
    </source>
</evidence>
<dbReference type="RefSeq" id="WP_379019761.1">
    <property type="nucleotide sequence ID" value="NZ_JBHRTA010000009.1"/>
</dbReference>
<keyword evidence="3" id="KW-1185">Reference proteome</keyword>
<reference evidence="3" key="1">
    <citation type="journal article" date="2019" name="Int. J. Syst. Evol. Microbiol.">
        <title>The Global Catalogue of Microorganisms (GCM) 10K type strain sequencing project: providing services to taxonomists for standard genome sequencing and annotation.</title>
        <authorList>
            <consortium name="The Broad Institute Genomics Platform"/>
            <consortium name="The Broad Institute Genome Sequencing Center for Infectious Disease"/>
            <person name="Wu L."/>
            <person name="Ma J."/>
        </authorList>
    </citation>
    <scope>NUCLEOTIDE SEQUENCE [LARGE SCALE GENOMIC DNA]</scope>
    <source>
        <strain evidence="3">KCTC 52416</strain>
    </source>
</reference>
<feature type="signal peptide" evidence="1">
    <location>
        <begin position="1"/>
        <end position="21"/>
    </location>
</feature>
<keyword evidence="1" id="KW-0732">Signal</keyword>
<comment type="caution">
    <text evidence="2">The sequence shown here is derived from an EMBL/GenBank/DDBJ whole genome shotgun (WGS) entry which is preliminary data.</text>
</comment>
<dbReference type="Pfam" id="PF04450">
    <property type="entry name" value="BSP"/>
    <property type="match status" value="1"/>
</dbReference>
<gene>
    <name evidence="2" type="ORF">ACFOET_03875</name>
</gene>
<dbReference type="PANTHER" id="PTHR33321">
    <property type="match status" value="1"/>
</dbReference>
<dbReference type="Proteomes" id="UP001595526">
    <property type="component" value="Unassembled WGS sequence"/>
</dbReference>
<protein>
    <submittedName>
        <fullName evidence="2">Basic secretory protein-like protein</fullName>
    </submittedName>
</protein>
<dbReference type="InterPro" id="IPR007541">
    <property type="entry name" value="Uncharacterised_BSP"/>
</dbReference>
<sequence length="227" mass="25981">MMTRIAMLFLWCMAWQLQLHARATTELNNRDTLVQGGVQLIFVQQDPAFDPQVADRLKATFFQVYPVLVETFNPSALREVTLTIDTAYDGVAYAHNGQVVISQAWLRKMPGDVDVVTHEVMHIVQAYPRGNQPGWLVEGIADYVRHRFGIDNAGANWSLPDVADDHHYTNSYRIAARFLDWIERKRKPGLVKTLDDALRNRTYSEAIWKSETGLGLDELWATYTEDQ</sequence>
<dbReference type="EMBL" id="JBHRTA010000009">
    <property type="protein sequence ID" value="MFC3196744.1"/>
    <property type="molecule type" value="Genomic_DNA"/>
</dbReference>